<sequence>MADIYDAVIRNDLHNLNTDELKEVMANSEEASQGLTLALRTIGKLTFHALNDEEFSDEEAKEHLSGLSNLLMYLPRIINGIQQNATTAKFELSRREG</sequence>
<dbReference type="EMBL" id="NOWC01000009">
    <property type="protein sequence ID" value="OZS74807.1"/>
    <property type="molecule type" value="Genomic_DNA"/>
</dbReference>
<evidence type="ECO:0000313" key="2">
    <source>
        <dbReference type="Proteomes" id="UP000216001"/>
    </source>
</evidence>
<name>A0A264VVK5_PRORE</name>
<dbReference type="Proteomes" id="UP000216001">
    <property type="component" value="Unassembled WGS sequence"/>
</dbReference>
<accession>A0A264VVK5</accession>
<reference evidence="1 2" key="1">
    <citation type="submission" date="2017-07" db="EMBL/GenBank/DDBJ databases">
        <title>blaIMP-27 on transferable plasmids in Proteus mirabilis and Providencia rettgeri.</title>
        <authorList>
            <person name="Potter R."/>
        </authorList>
    </citation>
    <scope>NUCLEOTIDE SEQUENCE [LARGE SCALE GENOMIC DNA]</scope>
    <source>
        <strain evidence="1 2">PR1</strain>
    </source>
</reference>
<organism evidence="1 2">
    <name type="scientific">Providencia rettgeri</name>
    <dbReference type="NCBI Taxonomy" id="587"/>
    <lineage>
        <taxon>Bacteria</taxon>
        <taxon>Pseudomonadati</taxon>
        <taxon>Pseudomonadota</taxon>
        <taxon>Gammaproteobacteria</taxon>
        <taxon>Enterobacterales</taxon>
        <taxon>Morganellaceae</taxon>
        <taxon>Providencia</taxon>
    </lineage>
</organism>
<proteinExistence type="predicted"/>
<gene>
    <name evidence="1" type="ORF">CHI95_09490</name>
</gene>
<evidence type="ECO:0000313" key="1">
    <source>
        <dbReference type="EMBL" id="OZS74807.1"/>
    </source>
</evidence>
<dbReference type="RefSeq" id="WP_094961496.1">
    <property type="nucleotide sequence ID" value="NZ_NOWC01000009.1"/>
</dbReference>
<protein>
    <submittedName>
        <fullName evidence="1">Uncharacterized protein</fullName>
    </submittedName>
</protein>
<dbReference type="AlphaFoldDB" id="A0A264VVK5"/>
<comment type="caution">
    <text evidence="1">The sequence shown here is derived from an EMBL/GenBank/DDBJ whole genome shotgun (WGS) entry which is preliminary data.</text>
</comment>